<reference evidence="1 2" key="1">
    <citation type="submission" date="2020-08" db="EMBL/GenBank/DDBJ databases">
        <title>A novel species.</title>
        <authorList>
            <person name="Gao J."/>
        </authorList>
    </citation>
    <scope>NUCLEOTIDE SEQUENCE [LARGE SCALE GENOMIC DNA]</scope>
    <source>
        <strain evidence="1 2">CRXT-G-22</strain>
    </source>
</reference>
<dbReference type="Proteomes" id="UP000516052">
    <property type="component" value="Chromosome"/>
</dbReference>
<dbReference type="RefSeq" id="WP_187748274.1">
    <property type="nucleotide sequence ID" value="NZ_CP060828.1"/>
</dbReference>
<keyword evidence="2" id="KW-1185">Reference proteome</keyword>
<dbReference type="KEGG" id="sroi:IAG44_18945"/>
<dbReference type="EMBL" id="CP060828">
    <property type="protein sequence ID" value="QNP71303.1"/>
    <property type="molecule type" value="Genomic_DNA"/>
</dbReference>
<proteinExistence type="predicted"/>
<protein>
    <submittedName>
        <fullName evidence="1">Uncharacterized protein</fullName>
    </submittedName>
</protein>
<dbReference type="AlphaFoldDB" id="A0A7H0IET7"/>
<name>A0A7H0IET7_9ACTN</name>
<evidence type="ECO:0000313" key="2">
    <source>
        <dbReference type="Proteomes" id="UP000516052"/>
    </source>
</evidence>
<gene>
    <name evidence="1" type="ORF">IAG44_18945</name>
</gene>
<organism evidence="1 2">
    <name type="scientific">Streptomyces roseirectus</name>
    <dbReference type="NCBI Taxonomy" id="2768066"/>
    <lineage>
        <taxon>Bacteria</taxon>
        <taxon>Bacillati</taxon>
        <taxon>Actinomycetota</taxon>
        <taxon>Actinomycetes</taxon>
        <taxon>Kitasatosporales</taxon>
        <taxon>Streptomycetaceae</taxon>
        <taxon>Streptomyces</taxon>
    </lineage>
</organism>
<evidence type="ECO:0000313" key="1">
    <source>
        <dbReference type="EMBL" id="QNP71303.1"/>
    </source>
</evidence>
<sequence>MDDRAEASDPSRVMAAREVDGRLAAMGRAVGVLLGEWEGVERKLAELSELNEGRIKRAQSAGKTFSPFEAEAVLDEVRWKLTLDSAKGYGDAARDFACWWVDAAVAAWRSAALGTPLTHADWAAVTPRTVPFEEEVTPPSRHDDDDEQADRFLELDVLVSPDTGEPEGRRLWGDLWVEHRMPALPAAEEADRLLARTPEPSASRLKNAFAAVAESATARNRIDELEEKEGPWAPAEIAEYDRLDALFDELTHRLAEYARVLTEAVPQVRAANT</sequence>
<accession>A0A7H0IET7</accession>